<dbReference type="STRING" id="1675527.AIOL_000427"/>
<proteinExistence type="predicted"/>
<evidence type="ECO:0000313" key="3">
    <source>
        <dbReference type="Proteomes" id="UP000037178"/>
    </source>
</evidence>
<gene>
    <name evidence="2" type="ORF">AIOL_000427</name>
</gene>
<evidence type="ECO:0000313" key="2">
    <source>
        <dbReference type="EMBL" id="KMW60274.1"/>
    </source>
</evidence>
<dbReference type="RefSeq" id="WP_049641374.1">
    <property type="nucleotide sequence ID" value="NZ_LFTY01000001.1"/>
</dbReference>
<dbReference type="PATRIC" id="fig|1675527.3.peg.476"/>
<dbReference type="EMBL" id="LFTY01000001">
    <property type="protein sequence ID" value="KMW60274.1"/>
    <property type="molecule type" value="Genomic_DNA"/>
</dbReference>
<feature type="domain" description="Nitroreductase" evidence="1">
    <location>
        <begin position="150"/>
        <end position="192"/>
    </location>
</feature>
<dbReference type="Pfam" id="PF00881">
    <property type="entry name" value="Nitroreductase"/>
    <property type="match status" value="1"/>
</dbReference>
<dbReference type="InterPro" id="IPR029479">
    <property type="entry name" value="Nitroreductase"/>
</dbReference>
<organism evidence="2 3">
    <name type="scientific">Candidatus Rhodobacter oscarellae</name>
    <dbReference type="NCBI Taxonomy" id="1675527"/>
    <lineage>
        <taxon>Bacteria</taxon>
        <taxon>Pseudomonadati</taxon>
        <taxon>Pseudomonadota</taxon>
        <taxon>Alphaproteobacteria</taxon>
        <taxon>Rhodobacterales</taxon>
        <taxon>Rhodobacter group</taxon>
        <taxon>Rhodobacter</taxon>
    </lineage>
</organism>
<name>A0A0J9EF16_9RHOB</name>
<dbReference type="InterPro" id="IPR050627">
    <property type="entry name" value="Nitroreductase/BluB"/>
</dbReference>
<reference evidence="2 3" key="1">
    <citation type="submission" date="2015-06" db="EMBL/GenBank/DDBJ databases">
        <title>Draft genome sequence of an Alphaproteobacteria species associated to the Mediterranean sponge Oscarella lobularis.</title>
        <authorList>
            <person name="Jourda C."/>
            <person name="Santini S."/>
            <person name="Claverie J.-M."/>
        </authorList>
    </citation>
    <scope>NUCLEOTIDE SEQUENCE [LARGE SCALE GENOMIC DNA]</scope>
    <source>
        <strain evidence="2">IGS</strain>
    </source>
</reference>
<dbReference type="GO" id="GO:0016491">
    <property type="term" value="F:oxidoreductase activity"/>
    <property type="evidence" value="ECO:0007669"/>
    <property type="project" value="InterPro"/>
</dbReference>
<protein>
    <submittedName>
        <fullName evidence="2">Putative NADH dehydrogenase/NAD(P)H nitroreductase</fullName>
    </submittedName>
</protein>
<dbReference type="Gene3D" id="3.40.109.10">
    <property type="entry name" value="NADH Oxidase"/>
    <property type="match status" value="1"/>
</dbReference>
<dbReference type="AlphaFoldDB" id="A0A0J9EF16"/>
<evidence type="ECO:0000259" key="1">
    <source>
        <dbReference type="Pfam" id="PF00881"/>
    </source>
</evidence>
<comment type="caution">
    <text evidence="2">The sequence shown here is derived from an EMBL/GenBank/DDBJ whole genome shotgun (WGS) entry which is preliminary data.</text>
</comment>
<accession>A0A0J9EF16</accession>
<dbReference type="PANTHER" id="PTHR23026">
    <property type="entry name" value="NADPH NITROREDUCTASE"/>
    <property type="match status" value="1"/>
</dbReference>
<dbReference type="Proteomes" id="UP000037178">
    <property type="component" value="Unassembled WGS sequence"/>
</dbReference>
<keyword evidence="3" id="KW-1185">Reference proteome</keyword>
<dbReference type="InterPro" id="IPR000415">
    <property type="entry name" value="Nitroreductase-like"/>
</dbReference>
<dbReference type="OrthoDB" id="9802510at2"/>
<dbReference type="PANTHER" id="PTHR23026:SF123">
    <property type="entry name" value="NAD(P)H NITROREDUCTASE RV3131-RELATED"/>
    <property type="match status" value="1"/>
</dbReference>
<dbReference type="SUPFAM" id="SSF55469">
    <property type="entry name" value="FMN-dependent nitroreductase-like"/>
    <property type="match status" value="1"/>
</dbReference>
<sequence>MRDSNPLASNARYDYERYAKHSFVDGGTTREHRRAILRILTHYIEGGMSFPDVRLGYGQEKITSILSKLDGYMSEFGVDETVEWALSTITSYLEFHAARDMPQPEIAARLEKAIAQAAYTPKAQAGGAEEVTKAQIEEAVDFDYRRFLLTRHSVRQYTDEPLDDATIRKIVANAQECSNVCNRQTIKVYAFNDYGTVQDLLTYQAGNAGFRPEIRTLFIITANMEHMNLIGERYQGWIDGGIFAQTLALSIHAEGLGGCFLNWSVEMEQDMALRARVGIPESELVITFISAGHLKDRFNVPVSARKPVEQVLSLNPPLV</sequence>